<gene>
    <name evidence="1" type="ORF">ACFSL4_04060</name>
</gene>
<dbReference type="EMBL" id="JBHUDX010000010">
    <property type="protein sequence ID" value="MFD1657429.1"/>
    <property type="molecule type" value="Genomic_DNA"/>
</dbReference>
<dbReference type="Proteomes" id="UP001597261">
    <property type="component" value="Unassembled WGS sequence"/>
</dbReference>
<reference evidence="2" key="1">
    <citation type="journal article" date="2019" name="Int. J. Syst. Evol. Microbiol.">
        <title>The Global Catalogue of Microorganisms (GCM) 10K type strain sequencing project: providing services to taxonomists for standard genome sequencing and annotation.</title>
        <authorList>
            <consortium name="The Broad Institute Genomics Platform"/>
            <consortium name="The Broad Institute Genome Sequencing Center for Infectious Disease"/>
            <person name="Wu L."/>
            <person name="Ma J."/>
        </authorList>
    </citation>
    <scope>NUCLEOTIDE SEQUENCE [LARGE SCALE GENOMIC DNA]</scope>
    <source>
        <strain evidence="2">CGMCC 1.12470</strain>
    </source>
</reference>
<organism evidence="1 2">
    <name type="scientific">Streptomyces caeni</name>
    <dbReference type="NCBI Taxonomy" id="2307231"/>
    <lineage>
        <taxon>Bacteria</taxon>
        <taxon>Bacillati</taxon>
        <taxon>Actinomycetota</taxon>
        <taxon>Actinomycetes</taxon>
        <taxon>Kitasatosporales</taxon>
        <taxon>Streptomycetaceae</taxon>
        <taxon>Streptomyces</taxon>
    </lineage>
</organism>
<sequence>MDELTELAVAGATALVTQLVTDGRAQVRDRVAAFLARRRGDEEEAVRGELERSRSVLVAAREAGDAGTASSVQDEWRSRLRRTLRNDPQAVAELRSLLDELAPGRDTGAGGTVHSIISGGEQHGTVVQAHTVADLTIGNDRGSR</sequence>
<dbReference type="RefSeq" id="WP_381078564.1">
    <property type="nucleotide sequence ID" value="NZ_JBHUDX010000010.1"/>
</dbReference>
<comment type="caution">
    <text evidence="1">The sequence shown here is derived from an EMBL/GenBank/DDBJ whole genome shotgun (WGS) entry which is preliminary data.</text>
</comment>
<evidence type="ECO:0000313" key="2">
    <source>
        <dbReference type="Proteomes" id="UP001597261"/>
    </source>
</evidence>
<evidence type="ECO:0000313" key="1">
    <source>
        <dbReference type="EMBL" id="MFD1657429.1"/>
    </source>
</evidence>
<protein>
    <submittedName>
        <fullName evidence="1">Uncharacterized protein</fullName>
    </submittedName>
</protein>
<keyword evidence="2" id="KW-1185">Reference proteome</keyword>
<name>A0ABW4IL77_9ACTN</name>
<proteinExistence type="predicted"/>
<accession>A0ABW4IL77</accession>